<dbReference type="AlphaFoldDB" id="A0A0B0HFP0"/>
<dbReference type="Proteomes" id="UP000030856">
    <property type="component" value="Unassembled WGS sequence"/>
</dbReference>
<feature type="compositionally biased region" description="Polar residues" evidence="4">
    <location>
        <begin position="212"/>
        <end position="221"/>
    </location>
</feature>
<protein>
    <submittedName>
        <fullName evidence="5">Endonuclease I</fullName>
        <ecNumber evidence="5">3.1.21.1</ecNumber>
    </submittedName>
</protein>
<accession>A0A0B0HFP0</accession>
<reference evidence="6 8" key="2">
    <citation type="submission" date="2016-11" db="EMBL/GenBank/DDBJ databases">
        <title>Mixed transmission modes and dynamic genome evolution in an obligate animal-bacterial symbiosis.</title>
        <authorList>
            <person name="Russell S.L."/>
            <person name="Corbett-Detig R.B."/>
            <person name="Cavanaugh C.M."/>
        </authorList>
    </citation>
    <scope>NUCLEOTIDE SEQUENCE [LARGE SCALE GENOMIC DNA]</scope>
    <source>
        <strain evidence="6">MA-KB16</strain>
    </source>
</reference>
<evidence type="ECO:0000313" key="7">
    <source>
        <dbReference type="Proteomes" id="UP000030856"/>
    </source>
</evidence>
<dbReference type="eggNOG" id="COG2356">
    <property type="taxonomic scope" value="Bacteria"/>
</dbReference>
<dbReference type="OrthoDB" id="9800417at2"/>
<keyword evidence="3 5" id="KW-0378">Hydrolase</keyword>
<dbReference type="InterPro" id="IPR007346">
    <property type="entry name" value="Endonuclease-I"/>
</dbReference>
<dbReference type="PANTHER" id="PTHR33607:SF2">
    <property type="entry name" value="ENDONUCLEASE-1"/>
    <property type="match status" value="1"/>
</dbReference>
<sequence length="221" mass="25758">MKKILYASLLLLTLNGCSELEQVLTELEQAIPENSNSQSLTYHDIRPVFWGQVYSNGGNTLYCEQSFGKRHGRNINIEHVFPMSWVTKSLKCGTRNQCRNSSDRFNRIEADLHNLYPALAEINDLRGAMSFVIIKGEKRVRKGCDFEVDKRSYKAEPRPEVRGNIARAMLYMADNYKELKLFKSQRKLMEKWHREDPPDSEEKRRNRLIESIQGNRNPYIG</sequence>
<dbReference type="GO" id="GO:0004530">
    <property type="term" value="F:deoxyribonuclease I activity"/>
    <property type="evidence" value="ECO:0007669"/>
    <property type="project" value="UniProtKB-EC"/>
</dbReference>
<evidence type="ECO:0000313" key="8">
    <source>
        <dbReference type="Proteomes" id="UP000190962"/>
    </source>
</evidence>
<dbReference type="Pfam" id="PF04231">
    <property type="entry name" value="Endonuclease_1"/>
    <property type="match status" value="1"/>
</dbReference>
<gene>
    <name evidence="6" type="ORF">BOV88_02830</name>
    <name evidence="5" type="ORF">JV46_21850</name>
</gene>
<dbReference type="InterPro" id="IPR044925">
    <property type="entry name" value="His-Me_finger_sf"/>
</dbReference>
<dbReference type="Proteomes" id="UP000190962">
    <property type="component" value="Unassembled WGS sequence"/>
</dbReference>
<comment type="caution">
    <text evidence="5">The sequence shown here is derived from an EMBL/GenBank/DDBJ whole genome shotgun (WGS) entry which is preliminary data.</text>
</comment>
<keyword evidence="7" id="KW-1185">Reference proteome</keyword>
<evidence type="ECO:0000256" key="1">
    <source>
        <dbReference type="ARBA" id="ARBA00006429"/>
    </source>
</evidence>
<dbReference type="STRING" id="2340.JV46_21850"/>
<name>A0A0B0HFP0_SOVGS</name>
<dbReference type="RefSeq" id="WP_052132021.1">
    <property type="nucleotide sequence ID" value="NZ_JRAA01000001.1"/>
</dbReference>
<proteinExistence type="inferred from homology"/>
<dbReference type="GeneID" id="86992556"/>
<evidence type="ECO:0000256" key="2">
    <source>
        <dbReference type="ARBA" id="ARBA00022722"/>
    </source>
</evidence>
<dbReference type="EMBL" id="MPNX01000002">
    <property type="protein sequence ID" value="OOY35986.1"/>
    <property type="molecule type" value="Genomic_DNA"/>
</dbReference>
<dbReference type="EC" id="3.1.21.1" evidence="5"/>
<evidence type="ECO:0000256" key="4">
    <source>
        <dbReference type="SAM" id="MobiDB-lite"/>
    </source>
</evidence>
<reference evidence="5 7" key="1">
    <citation type="journal article" date="2014" name="BMC Genomics">
        <title>The genome of the intracellular bacterium of the coastal bivalve, Solemya velum: a blueprint for thriving in and out of symbiosis.</title>
        <authorList>
            <person name="Dmytrenko O."/>
            <person name="Russell S.L."/>
            <person name="Loo W.T."/>
            <person name="Fontanez K.M."/>
            <person name="Liao L."/>
            <person name="Roeselers G."/>
            <person name="Sharma R."/>
            <person name="Stewart F.J."/>
            <person name="Newton I.L."/>
            <person name="Woyke T."/>
            <person name="Wu D."/>
            <person name="Lang J.M."/>
            <person name="Eisen J.A."/>
            <person name="Cavanaugh C.M."/>
        </authorList>
    </citation>
    <scope>NUCLEOTIDE SEQUENCE [LARGE SCALE GENOMIC DNA]</scope>
    <source>
        <strain evidence="5 7">WH</strain>
    </source>
</reference>
<evidence type="ECO:0000313" key="6">
    <source>
        <dbReference type="EMBL" id="OOY35986.1"/>
    </source>
</evidence>
<feature type="compositionally biased region" description="Basic and acidic residues" evidence="4">
    <location>
        <begin position="190"/>
        <end position="208"/>
    </location>
</feature>
<organism evidence="5 7">
    <name type="scientific">Solemya velum gill symbiont</name>
    <dbReference type="NCBI Taxonomy" id="2340"/>
    <lineage>
        <taxon>Bacteria</taxon>
        <taxon>Pseudomonadati</taxon>
        <taxon>Pseudomonadota</taxon>
        <taxon>Gammaproteobacteria</taxon>
        <taxon>sulfur-oxidizing symbionts</taxon>
    </lineage>
</organism>
<feature type="region of interest" description="Disordered" evidence="4">
    <location>
        <begin position="190"/>
        <end position="221"/>
    </location>
</feature>
<evidence type="ECO:0000313" key="5">
    <source>
        <dbReference type="EMBL" id="KHF26281.1"/>
    </source>
</evidence>
<keyword evidence="2" id="KW-0540">Nuclease</keyword>
<comment type="similarity">
    <text evidence="1">Belongs to the EndA/NucM nuclease family.</text>
</comment>
<evidence type="ECO:0000256" key="3">
    <source>
        <dbReference type="ARBA" id="ARBA00022801"/>
    </source>
</evidence>
<keyword evidence="5" id="KW-0255">Endonuclease</keyword>
<dbReference type="SUPFAM" id="SSF54060">
    <property type="entry name" value="His-Me finger endonucleases"/>
    <property type="match status" value="1"/>
</dbReference>
<dbReference type="EMBL" id="JRAA01000001">
    <property type="protein sequence ID" value="KHF26281.1"/>
    <property type="molecule type" value="Genomic_DNA"/>
</dbReference>
<dbReference type="PANTHER" id="PTHR33607">
    <property type="entry name" value="ENDONUCLEASE-1"/>
    <property type="match status" value="1"/>
</dbReference>